<organism evidence="2 3">
    <name type="scientific">Globicatella sulfidifaciens</name>
    <dbReference type="NCBI Taxonomy" id="136093"/>
    <lineage>
        <taxon>Bacteria</taxon>
        <taxon>Bacillati</taxon>
        <taxon>Bacillota</taxon>
        <taxon>Bacilli</taxon>
        <taxon>Lactobacillales</taxon>
        <taxon>Aerococcaceae</taxon>
        <taxon>Globicatella</taxon>
    </lineage>
</organism>
<dbReference type="GO" id="GO:0016616">
    <property type="term" value="F:oxidoreductase activity, acting on the CH-OH group of donors, NAD or NADP as acceptor"/>
    <property type="evidence" value="ECO:0007669"/>
    <property type="project" value="InterPro"/>
</dbReference>
<feature type="domain" description="Lactate/malate dehydrogenase C-terminal" evidence="1">
    <location>
        <begin position="1"/>
        <end position="69"/>
    </location>
</feature>
<evidence type="ECO:0000259" key="1">
    <source>
        <dbReference type="Pfam" id="PF02866"/>
    </source>
</evidence>
<dbReference type="EMBL" id="JAAYSM010000031">
    <property type="protein sequence ID" value="NLJ17424.1"/>
    <property type="molecule type" value="Genomic_DNA"/>
</dbReference>
<feature type="non-terminal residue" evidence="2">
    <location>
        <position position="1"/>
    </location>
</feature>
<dbReference type="Gene3D" id="3.90.110.10">
    <property type="entry name" value="Lactate dehydrogenase/glycoside hydrolase, family 4, C-terminal"/>
    <property type="match status" value="1"/>
</dbReference>
<gene>
    <name evidence="2" type="ORF">GX355_01030</name>
</gene>
<dbReference type="AlphaFoldDB" id="A0A7X8GZ43"/>
<dbReference type="Proteomes" id="UP000541058">
    <property type="component" value="Unassembled WGS sequence"/>
</dbReference>
<dbReference type="SUPFAM" id="SSF56327">
    <property type="entry name" value="LDH C-terminal domain-like"/>
    <property type="match status" value="1"/>
</dbReference>
<accession>A0A7X8GZ43</accession>
<dbReference type="InterPro" id="IPR015955">
    <property type="entry name" value="Lactate_DH/Glyco_Ohase_4_C"/>
</dbReference>
<name>A0A7X8GZ43_9LACT</name>
<sequence length="71" mass="7970">ILLDEHMIFPVSTLVEANEYHSEPIAYSLPTILGKEGIVKVLPLTLNNWEQVKLKESLNSIKANIDLAKNI</sequence>
<dbReference type="InterPro" id="IPR022383">
    <property type="entry name" value="Lactate/malate_DH_C"/>
</dbReference>
<reference evidence="2 3" key="1">
    <citation type="journal article" date="2020" name="Biotechnol. Biofuels">
        <title>New insights from the biogas microbiome by comprehensive genome-resolved metagenomics of nearly 1600 species originating from multiple anaerobic digesters.</title>
        <authorList>
            <person name="Campanaro S."/>
            <person name="Treu L."/>
            <person name="Rodriguez-R L.M."/>
            <person name="Kovalovszki A."/>
            <person name="Ziels R.M."/>
            <person name="Maus I."/>
            <person name="Zhu X."/>
            <person name="Kougias P.G."/>
            <person name="Basile A."/>
            <person name="Luo G."/>
            <person name="Schluter A."/>
            <person name="Konstantinidis K.T."/>
            <person name="Angelidaki I."/>
        </authorList>
    </citation>
    <scope>NUCLEOTIDE SEQUENCE [LARGE SCALE GENOMIC DNA]</scope>
    <source>
        <strain evidence="2">AS23ysBPME_34</strain>
    </source>
</reference>
<evidence type="ECO:0000313" key="3">
    <source>
        <dbReference type="Proteomes" id="UP000541058"/>
    </source>
</evidence>
<proteinExistence type="predicted"/>
<comment type="caution">
    <text evidence="2">The sequence shown here is derived from an EMBL/GenBank/DDBJ whole genome shotgun (WGS) entry which is preliminary data.</text>
</comment>
<dbReference type="Pfam" id="PF02866">
    <property type="entry name" value="Ldh_1_C"/>
    <property type="match status" value="1"/>
</dbReference>
<evidence type="ECO:0000313" key="2">
    <source>
        <dbReference type="EMBL" id="NLJ17424.1"/>
    </source>
</evidence>
<protein>
    <submittedName>
        <fullName evidence="2">L-lactate dehydrogenase</fullName>
    </submittedName>
</protein>